<dbReference type="Proteomes" id="UP000013097">
    <property type="component" value="Unassembled WGS sequence"/>
</dbReference>
<organism evidence="1 2">
    <name type="scientific">Clostridium thermobutyricum</name>
    <dbReference type="NCBI Taxonomy" id="29372"/>
    <lineage>
        <taxon>Bacteria</taxon>
        <taxon>Bacillati</taxon>
        <taxon>Bacillota</taxon>
        <taxon>Clostridia</taxon>
        <taxon>Eubacteriales</taxon>
        <taxon>Clostridiaceae</taxon>
        <taxon>Clostridium</taxon>
    </lineage>
</organism>
<sequence>MSDVMHKETIANYGLKKSEQREGKIFLIEQEKWKIVHICKNKDYRVIEKI</sequence>
<protein>
    <submittedName>
        <fullName evidence="1">Uncharacterized protein</fullName>
    </submittedName>
</protein>
<evidence type="ECO:0000313" key="2">
    <source>
        <dbReference type="Proteomes" id="UP000013097"/>
    </source>
</evidence>
<dbReference type="EMBL" id="AGYT01000028">
    <property type="protein sequence ID" value="ENY98418.1"/>
    <property type="molecule type" value="Genomic_DNA"/>
</dbReference>
<keyword evidence="2" id="KW-1185">Reference proteome</keyword>
<dbReference type="RefSeq" id="WP_002599797.1">
    <property type="nucleotide sequence ID" value="NZ_KB850962.1"/>
</dbReference>
<name>N9XR18_9CLOT</name>
<dbReference type="PATRIC" id="fig|999411.4.peg.3273"/>
<proteinExistence type="predicted"/>
<dbReference type="AlphaFoldDB" id="N9XR18"/>
<gene>
    <name evidence="1" type="ORF">HMPREF1092_03357</name>
</gene>
<reference evidence="1 2" key="1">
    <citation type="submission" date="2013-01" db="EMBL/GenBank/DDBJ databases">
        <title>The Genome Sequence of Clostridium colicanis 209318.</title>
        <authorList>
            <consortium name="The Broad Institute Genome Sequencing Platform"/>
            <person name="Earl A."/>
            <person name="Ward D."/>
            <person name="Feldgarden M."/>
            <person name="Gevers D."/>
            <person name="Courvalin P."/>
            <person name="Lambert T."/>
            <person name="Walker B."/>
            <person name="Young S.K."/>
            <person name="Zeng Q."/>
            <person name="Gargeya S."/>
            <person name="Fitzgerald M."/>
            <person name="Haas B."/>
            <person name="Abouelleil A."/>
            <person name="Alvarado L."/>
            <person name="Arachchi H.M."/>
            <person name="Berlin A.M."/>
            <person name="Chapman S.B."/>
            <person name="Dewar J."/>
            <person name="Goldberg J."/>
            <person name="Griggs A."/>
            <person name="Gujja S."/>
            <person name="Hansen M."/>
            <person name="Howarth C."/>
            <person name="Imamovic A."/>
            <person name="Larimer J."/>
            <person name="McCowan C."/>
            <person name="Murphy C."/>
            <person name="Neiman D."/>
            <person name="Pearson M."/>
            <person name="Priest M."/>
            <person name="Roberts A."/>
            <person name="Saif S."/>
            <person name="Shea T."/>
            <person name="Sisk P."/>
            <person name="Sykes S."/>
            <person name="Wortman J."/>
            <person name="Nusbaum C."/>
            <person name="Birren B."/>
        </authorList>
    </citation>
    <scope>NUCLEOTIDE SEQUENCE [LARGE SCALE GENOMIC DNA]</scope>
    <source>
        <strain evidence="1 2">209318</strain>
    </source>
</reference>
<evidence type="ECO:0000313" key="1">
    <source>
        <dbReference type="EMBL" id="ENY98418.1"/>
    </source>
</evidence>
<comment type="caution">
    <text evidence="1">The sequence shown here is derived from an EMBL/GenBank/DDBJ whole genome shotgun (WGS) entry which is preliminary data.</text>
</comment>
<dbReference type="HOGENOM" id="CLU_3116334_0_0_9"/>
<accession>N9XR18</accession>